<dbReference type="Proteomes" id="UP001374579">
    <property type="component" value="Unassembled WGS sequence"/>
</dbReference>
<dbReference type="AlphaFoldDB" id="A0AAN9FXD3"/>
<dbReference type="EMBL" id="JBAMIC010004070">
    <property type="protein sequence ID" value="KAK7088202.1"/>
    <property type="molecule type" value="Genomic_DNA"/>
</dbReference>
<evidence type="ECO:0000259" key="2">
    <source>
        <dbReference type="Pfam" id="PF16064"/>
    </source>
</evidence>
<feature type="compositionally biased region" description="Basic and acidic residues" evidence="1">
    <location>
        <begin position="319"/>
        <end position="334"/>
    </location>
</feature>
<keyword evidence="4" id="KW-1185">Reference proteome</keyword>
<organism evidence="3 4">
    <name type="scientific">Littorina saxatilis</name>
    <dbReference type="NCBI Taxonomy" id="31220"/>
    <lineage>
        <taxon>Eukaryota</taxon>
        <taxon>Metazoa</taxon>
        <taxon>Spiralia</taxon>
        <taxon>Lophotrochozoa</taxon>
        <taxon>Mollusca</taxon>
        <taxon>Gastropoda</taxon>
        <taxon>Caenogastropoda</taxon>
        <taxon>Littorinimorpha</taxon>
        <taxon>Littorinoidea</taxon>
        <taxon>Littorinidae</taxon>
        <taxon>Littorina</taxon>
    </lineage>
</organism>
<reference evidence="3 4" key="1">
    <citation type="submission" date="2024-02" db="EMBL/GenBank/DDBJ databases">
        <title>Chromosome-scale genome assembly of the rough periwinkle Littorina saxatilis.</title>
        <authorList>
            <person name="De Jode A."/>
            <person name="Faria R."/>
            <person name="Formenti G."/>
            <person name="Sims Y."/>
            <person name="Smith T.P."/>
            <person name="Tracey A."/>
            <person name="Wood J.M.D."/>
            <person name="Zagrodzka Z.B."/>
            <person name="Johannesson K."/>
            <person name="Butlin R.K."/>
            <person name="Leder E.H."/>
        </authorList>
    </citation>
    <scope>NUCLEOTIDE SEQUENCE [LARGE SCALE GENOMIC DNA]</scope>
    <source>
        <strain evidence="3">Snail1</strain>
        <tissue evidence="3">Muscle</tissue>
    </source>
</reference>
<evidence type="ECO:0000313" key="3">
    <source>
        <dbReference type="EMBL" id="KAK7088202.1"/>
    </source>
</evidence>
<feature type="compositionally biased region" description="Polar residues" evidence="1">
    <location>
        <begin position="86"/>
        <end position="95"/>
    </location>
</feature>
<sequence length="358" mass="40270">MPGVKIFAVVHFTEDDSVDVVRSTWLIKVVDDNGYTTTETRWPQQNMAKHVKNGTQPASNWTSHPVRLMTTSDDYLHARKKADEAQFTSNLSSEEQLGEGPTSRKRKPVASWSSSDEGPSPPHQKAPKVRTPFPATAHDEDQDLPRAVPPTKRTVPEIDEVLERKILRELATIRMELVDIKKTQERLSTMLYTITKQDSQPVDLPQLDLPVKSMQEFSNLERKCENHTFAGNLIQSLSAIGGNEVVQLTKRMLRRTLSDTVAKLFNWKGKNTMKSPFSGTQICSIMMKAVKANRGTATASDHEVEEVIKTWLRFAAERDGGRQKRVEHKKKETEPAAASTSTSTSQIFANNLPHFCPH</sequence>
<feature type="domain" description="DUF4806" evidence="2">
    <location>
        <begin position="205"/>
        <end position="286"/>
    </location>
</feature>
<dbReference type="PANTHER" id="PTHR34153">
    <property type="entry name" value="SI:CH211-262H13.3-RELATED-RELATED"/>
    <property type="match status" value="1"/>
</dbReference>
<gene>
    <name evidence="3" type="ORF">V1264_022142</name>
</gene>
<proteinExistence type="predicted"/>
<evidence type="ECO:0000256" key="1">
    <source>
        <dbReference type="SAM" id="MobiDB-lite"/>
    </source>
</evidence>
<dbReference type="InterPro" id="IPR032071">
    <property type="entry name" value="DUF4806"/>
</dbReference>
<feature type="region of interest" description="Disordered" evidence="1">
    <location>
        <begin position="319"/>
        <end position="344"/>
    </location>
</feature>
<name>A0AAN9FXD3_9CAEN</name>
<evidence type="ECO:0000313" key="4">
    <source>
        <dbReference type="Proteomes" id="UP001374579"/>
    </source>
</evidence>
<dbReference type="PANTHER" id="PTHR34153:SF2">
    <property type="entry name" value="SI:CH211-262H13.3-RELATED"/>
    <property type="match status" value="1"/>
</dbReference>
<comment type="caution">
    <text evidence="3">The sequence shown here is derived from an EMBL/GenBank/DDBJ whole genome shotgun (WGS) entry which is preliminary data.</text>
</comment>
<feature type="region of interest" description="Disordered" evidence="1">
    <location>
        <begin position="84"/>
        <end position="151"/>
    </location>
</feature>
<accession>A0AAN9FXD3</accession>
<protein>
    <recommendedName>
        <fullName evidence="2">DUF4806 domain-containing protein</fullName>
    </recommendedName>
</protein>
<dbReference type="Pfam" id="PF16064">
    <property type="entry name" value="DUF4806"/>
    <property type="match status" value="1"/>
</dbReference>